<accession>A0AAU8DKU3</accession>
<protein>
    <submittedName>
        <fullName evidence="2">Uncharacterized protein</fullName>
    </submittedName>
</protein>
<keyword evidence="1" id="KW-1133">Transmembrane helix</keyword>
<proteinExistence type="predicted"/>
<evidence type="ECO:0000256" key="1">
    <source>
        <dbReference type="SAM" id="Phobius"/>
    </source>
</evidence>
<keyword evidence="1" id="KW-0472">Membrane</keyword>
<dbReference type="RefSeq" id="WP_353648209.1">
    <property type="nucleotide sequence ID" value="NZ_CP159218.1"/>
</dbReference>
<dbReference type="AlphaFoldDB" id="A0AAU8DKU3"/>
<keyword evidence="1" id="KW-0812">Transmembrane</keyword>
<sequence>MKGPKQNGFERAVTVAGLVAVLAAFVGIITNHFAWWTGPVTMFGLTLTWVSILHYSRRLGQPHGVAYSCIVGGLILTLLQVLLLALDRLVVWLAVLAAGLMIATLFVGVAMWGKRFRFGPGQAAPPAVVHE</sequence>
<feature type="transmembrane region" description="Helical" evidence="1">
    <location>
        <begin position="12"/>
        <end position="29"/>
    </location>
</feature>
<reference evidence="2" key="1">
    <citation type="submission" date="2024-05" db="EMBL/GenBank/DDBJ databases">
        <authorList>
            <person name="Cai S.Y."/>
            <person name="Jin L.M."/>
            <person name="Li H.R."/>
        </authorList>
    </citation>
    <scope>NUCLEOTIDE SEQUENCE</scope>
    <source>
        <strain evidence="2">A5-74</strain>
    </source>
</reference>
<evidence type="ECO:0000313" key="2">
    <source>
        <dbReference type="EMBL" id="XCG62594.1"/>
    </source>
</evidence>
<gene>
    <name evidence="2" type="ORF">ABLG96_15315</name>
</gene>
<feature type="transmembrane region" description="Helical" evidence="1">
    <location>
        <begin position="89"/>
        <end position="112"/>
    </location>
</feature>
<name>A0AAU8DKU3_9ACTN</name>
<organism evidence="2">
    <name type="scientific">Nakamurella sp. A5-74</name>
    <dbReference type="NCBI Taxonomy" id="3158264"/>
    <lineage>
        <taxon>Bacteria</taxon>
        <taxon>Bacillati</taxon>
        <taxon>Actinomycetota</taxon>
        <taxon>Actinomycetes</taxon>
        <taxon>Nakamurellales</taxon>
        <taxon>Nakamurellaceae</taxon>
        <taxon>Nakamurella</taxon>
    </lineage>
</organism>
<feature type="transmembrane region" description="Helical" evidence="1">
    <location>
        <begin position="65"/>
        <end position="83"/>
    </location>
</feature>
<feature type="transmembrane region" description="Helical" evidence="1">
    <location>
        <begin position="35"/>
        <end position="53"/>
    </location>
</feature>
<dbReference type="EMBL" id="CP159218">
    <property type="protein sequence ID" value="XCG62594.1"/>
    <property type="molecule type" value="Genomic_DNA"/>
</dbReference>